<name>A0A062VDD8_9EURY</name>
<sequence>MPQVRGRDTDCEKLTFFLERYRIERYRIERYRI</sequence>
<accession>A0A062VDD8</accession>
<evidence type="ECO:0000313" key="2">
    <source>
        <dbReference type="Proteomes" id="UP000027153"/>
    </source>
</evidence>
<dbReference type="AlphaFoldDB" id="A0A062VDD8"/>
<dbReference type="EMBL" id="JMIY01000001">
    <property type="protein sequence ID" value="KCZ73679.1"/>
    <property type="molecule type" value="Genomic_DNA"/>
</dbReference>
<reference evidence="1 2" key="1">
    <citation type="journal article" date="2013" name="Nature">
        <title>Anaerobic oxidation of methane coupled to nitrate reduction in a novel archaeal lineage.</title>
        <authorList>
            <person name="Haroon M.F."/>
            <person name="Hu S."/>
            <person name="Shi Y."/>
            <person name="Imelfort M."/>
            <person name="Keller J."/>
            <person name="Hugenholtz P."/>
            <person name="Yuan Z."/>
            <person name="Tyson G.W."/>
        </authorList>
    </citation>
    <scope>NUCLEOTIDE SEQUENCE [LARGE SCALE GENOMIC DNA]</scope>
    <source>
        <strain evidence="1 2">ANME-2d</strain>
    </source>
</reference>
<evidence type="ECO:0000313" key="1">
    <source>
        <dbReference type="EMBL" id="KCZ73679.1"/>
    </source>
</evidence>
<gene>
    <name evidence="1" type="ORF">ANME2D_00752</name>
</gene>
<organism evidence="1 2">
    <name type="scientific">Candidatus Methanoperedens nitratireducens</name>
    <dbReference type="NCBI Taxonomy" id="1392998"/>
    <lineage>
        <taxon>Archaea</taxon>
        <taxon>Methanobacteriati</taxon>
        <taxon>Methanobacteriota</taxon>
        <taxon>Stenosarchaea group</taxon>
        <taxon>Methanomicrobia</taxon>
        <taxon>Methanosarcinales</taxon>
        <taxon>ANME-2 cluster</taxon>
        <taxon>Candidatus Methanoperedentaceae</taxon>
        <taxon>Candidatus Methanoperedens</taxon>
    </lineage>
</organism>
<protein>
    <submittedName>
        <fullName evidence="1">Uncharacterized protein</fullName>
    </submittedName>
</protein>
<dbReference type="Proteomes" id="UP000027153">
    <property type="component" value="Unassembled WGS sequence"/>
</dbReference>
<proteinExistence type="predicted"/>
<comment type="caution">
    <text evidence="1">The sequence shown here is derived from an EMBL/GenBank/DDBJ whole genome shotgun (WGS) entry which is preliminary data.</text>
</comment>
<keyword evidence="2" id="KW-1185">Reference proteome</keyword>